<dbReference type="Gene3D" id="3.30.70.260">
    <property type="match status" value="1"/>
</dbReference>
<dbReference type="GO" id="GO:0005524">
    <property type="term" value="F:ATP binding"/>
    <property type="evidence" value="ECO:0007669"/>
    <property type="project" value="UniProtKB-KW"/>
</dbReference>
<feature type="non-terminal residue" evidence="2">
    <location>
        <position position="1"/>
    </location>
</feature>
<evidence type="ECO:0000259" key="1">
    <source>
        <dbReference type="Pfam" id="PF09383"/>
    </source>
</evidence>
<feature type="domain" description="NIL" evidence="1">
    <location>
        <begin position="2"/>
        <end position="59"/>
    </location>
</feature>
<comment type="caution">
    <text evidence="2">The sequence shown here is derived from an EMBL/GenBank/DDBJ whole genome shotgun (WGS) entry which is preliminary data.</text>
</comment>
<dbReference type="Pfam" id="PF09383">
    <property type="entry name" value="NIL"/>
    <property type="match status" value="1"/>
</dbReference>
<evidence type="ECO:0000313" key="2">
    <source>
        <dbReference type="EMBL" id="MDZ4910702.1"/>
    </source>
</evidence>
<evidence type="ECO:0000313" key="3">
    <source>
        <dbReference type="Proteomes" id="UP001288778"/>
    </source>
</evidence>
<sequence>NDSIITSMARDLDINFSIICGKLEKYREDILGSLIINVDNDNRENIKDYLNWKKVRWEEIINE</sequence>
<reference evidence="2" key="1">
    <citation type="submission" date="2019-11" db="EMBL/GenBank/DDBJ databases">
        <title>Characterization of Clostridium perfringens isolates from swine manure treated agricultural soils.</title>
        <authorList>
            <person name="Wushke S.T."/>
        </authorList>
    </citation>
    <scope>NUCLEOTIDE SEQUENCE</scope>
    <source>
        <strain evidence="2">X94</strain>
    </source>
</reference>
<dbReference type="InterPro" id="IPR045865">
    <property type="entry name" value="ACT-like_dom_sf"/>
</dbReference>
<dbReference type="SUPFAM" id="SSF55021">
    <property type="entry name" value="ACT-like"/>
    <property type="match status" value="1"/>
</dbReference>
<keyword evidence="2" id="KW-0067">ATP-binding</keyword>
<protein>
    <submittedName>
        <fullName evidence="2">Methionine ABC transporter ATP-binding protein</fullName>
    </submittedName>
</protein>
<dbReference type="Proteomes" id="UP001288778">
    <property type="component" value="Unassembled WGS sequence"/>
</dbReference>
<dbReference type="InterPro" id="IPR018449">
    <property type="entry name" value="NIL_domain"/>
</dbReference>
<gene>
    <name evidence="2" type="ORF">GNF68_17150</name>
</gene>
<dbReference type="RefSeq" id="WP_322395884.1">
    <property type="nucleotide sequence ID" value="NZ_WNUI01000626.1"/>
</dbReference>
<dbReference type="AlphaFoldDB" id="A0AAW9HYN3"/>
<keyword evidence="2" id="KW-0547">Nucleotide-binding</keyword>
<organism evidence="2 3">
    <name type="scientific">Clostridium perfringens</name>
    <dbReference type="NCBI Taxonomy" id="1502"/>
    <lineage>
        <taxon>Bacteria</taxon>
        <taxon>Bacillati</taxon>
        <taxon>Bacillota</taxon>
        <taxon>Clostridia</taxon>
        <taxon>Eubacteriales</taxon>
        <taxon>Clostridiaceae</taxon>
        <taxon>Clostridium</taxon>
    </lineage>
</organism>
<accession>A0AAW9HYN3</accession>
<proteinExistence type="predicted"/>
<dbReference type="EMBL" id="WNUI01000626">
    <property type="protein sequence ID" value="MDZ4910702.1"/>
    <property type="molecule type" value="Genomic_DNA"/>
</dbReference>
<name>A0AAW9HYN3_CLOPF</name>